<sequence length="65" mass="7406">MPARASCHTPMRKEQELNGGMICSELPLDPTLTSKFFFESKELISTEYNVSTTEAVVQLWNDINR</sequence>
<dbReference type="EMBL" id="HG739092">
    <property type="protein sequence ID" value="CDP02797.1"/>
    <property type="molecule type" value="Genomic_DNA"/>
</dbReference>
<evidence type="ECO:0000313" key="1">
    <source>
        <dbReference type="EMBL" id="CDP02797.1"/>
    </source>
</evidence>
<protein>
    <submittedName>
        <fullName evidence="1">Uncharacterized protein</fullName>
    </submittedName>
</protein>
<proteinExistence type="predicted"/>
<gene>
    <name evidence="1" type="ORF">GSCOC_T00040295001</name>
</gene>
<organism evidence="1 2">
    <name type="scientific">Coffea canephora</name>
    <name type="common">Robusta coffee</name>
    <dbReference type="NCBI Taxonomy" id="49390"/>
    <lineage>
        <taxon>Eukaryota</taxon>
        <taxon>Viridiplantae</taxon>
        <taxon>Streptophyta</taxon>
        <taxon>Embryophyta</taxon>
        <taxon>Tracheophyta</taxon>
        <taxon>Spermatophyta</taxon>
        <taxon>Magnoliopsida</taxon>
        <taxon>eudicotyledons</taxon>
        <taxon>Gunneridae</taxon>
        <taxon>Pentapetalae</taxon>
        <taxon>asterids</taxon>
        <taxon>lamiids</taxon>
        <taxon>Gentianales</taxon>
        <taxon>Rubiaceae</taxon>
        <taxon>Ixoroideae</taxon>
        <taxon>Gardenieae complex</taxon>
        <taxon>Bertiereae - Coffeeae clade</taxon>
        <taxon>Coffeeae</taxon>
        <taxon>Coffea</taxon>
    </lineage>
</organism>
<keyword evidence="2" id="KW-1185">Reference proteome</keyword>
<dbReference type="InParanoid" id="A0A068U3C4"/>
<accession>A0A068U3C4</accession>
<dbReference type="Proteomes" id="UP000295252">
    <property type="component" value="Chromosome IX"/>
</dbReference>
<dbReference type="Gramene" id="CDP02797">
    <property type="protein sequence ID" value="CDP02797"/>
    <property type="gene ID" value="GSCOC_T00040295001"/>
</dbReference>
<dbReference type="AlphaFoldDB" id="A0A068U3C4"/>
<name>A0A068U3C4_COFCA</name>
<evidence type="ECO:0000313" key="2">
    <source>
        <dbReference type="Proteomes" id="UP000295252"/>
    </source>
</evidence>
<reference evidence="2" key="1">
    <citation type="journal article" date="2014" name="Science">
        <title>The coffee genome provides insight into the convergent evolution of caffeine biosynthesis.</title>
        <authorList>
            <person name="Denoeud F."/>
            <person name="Carretero-Paulet L."/>
            <person name="Dereeper A."/>
            <person name="Droc G."/>
            <person name="Guyot R."/>
            <person name="Pietrella M."/>
            <person name="Zheng C."/>
            <person name="Alberti A."/>
            <person name="Anthony F."/>
            <person name="Aprea G."/>
            <person name="Aury J.M."/>
            <person name="Bento P."/>
            <person name="Bernard M."/>
            <person name="Bocs S."/>
            <person name="Campa C."/>
            <person name="Cenci A."/>
            <person name="Combes M.C."/>
            <person name="Crouzillat D."/>
            <person name="Da Silva C."/>
            <person name="Daddiego L."/>
            <person name="De Bellis F."/>
            <person name="Dussert S."/>
            <person name="Garsmeur O."/>
            <person name="Gayraud T."/>
            <person name="Guignon V."/>
            <person name="Jahn K."/>
            <person name="Jamilloux V."/>
            <person name="Joet T."/>
            <person name="Labadie K."/>
            <person name="Lan T."/>
            <person name="Leclercq J."/>
            <person name="Lepelley M."/>
            <person name="Leroy T."/>
            <person name="Li L.T."/>
            <person name="Librado P."/>
            <person name="Lopez L."/>
            <person name="Munoz A."/>
            <person name="Noel B."/>
            <person name="Pallavicini A."/>
            <person name="Perrotta G."/>
            <person name="Poncet V."/>
            <person name="Pot D."/>
            <person name="Priyono X."/>
            <person name="Rigoreau M."/>
            <person name="Rouard M."/>
            <person name="Rozas J."/>
            <person name="Tranchant-Dubreuil C."/>
            <person name="VanBuren R."/>
            <person name="Zhang Q."/>
            <person name="Andrade A.C."/>
            <person name="Argout X."/>
            <person name="Bertrand B."/>
            <person name="de Kochko A."/>
            <person name="Graziosi G."/>
            <person name="Henry R.J."/>
            <person name="Jayarama X."/>
            <person name="Ming R."/>
            <person name="Nagai C."/>
            <person name="Rounsley S."/>
            <person name="Sankoff D."/>
            <person name="Giuliano G."/>
            <person name="Albert V.A."/>
            <person name="Wincker P."/>
            <person name="Lashermes P."/>
        </authorList>
    </citation>
    <scope>NUCLEOTIDE SEQUENCE [LARGE SCALE GENOMIC DNA]</scope>
    <source>
        <strain evidence="2">cv. DH200-94</strain>
    </source>
</reference>